<keyword evidence="4" id="KW-1133">Transmembrane helix</keyword>
<comment type="caution">
    <text evidence="6">The sequence shown here is derived from an EMBL/GenBank/DDBJ whole genome shotgun (WGS) entry which is preliminary data.</text>
</comment>
<dbReference type="EMBL" id="ADLJ01000033">
    <property type="protein sequence ID" value="EHE96975.1"/>
    <property type="molecule type" value="Genomic_DNA"/>
</dbReference>
<proteinExistence type="predicted"/>
<gene>
    <name evidence="6" type="ORF">HMPREF9469_04094</name>
</gene>
<dbReference type="GO" id="GO:0016020">
    <property type="term" value="C:membrane"/>
    <property type="evidence" value="ECO:0007669"/>
    <property type="project" value="UniProtKB-SubCell"/>
</dbReference>
<evidence type="ECO:0000256" key="4">
    <source>
        <dbReference type="ARBA" id="ARBA00022989"/>
    </source>
</evidence>
<keyword evidence="2" id="KW-0813">Transport</keyword>
<dbReference type="eggNOG" id="COG1301">
    <property type="taxonomic scope" value="Bacteria"/>
</dbReference>
<keyword evidence="3" id="KW-0812">Transmembrane</keyword>
<dbReference type="PATRIC" id="fig|742733.3.peg.4246"/>
<evidence type="ECO:0000256" key="2">
    <source>
        <dbReference type="ARBA" id="ARBA00022448"/>
    </source>
</evidence>
<evidence type="ECO:0000256" key="1">
    <source>
        <dbReference type="ARBA" id="ARBA00004141"/>
    </source>
</evidence>
<organism evidence="6 7">
    <name type="scientific">[Clostridium] citroniae WAL-17108</name>
    <dbReference type="NCBI Taxonomy" id="742733"/>
    <lineage>
        <taxon>Bacteria</taxon>
        <taxon>Bacillati</taxon>
        <taxon>Bacillota</taxon>
        <taxon>Clostridia</taxon>
        <taxon>Lachnospirales</taxon>
        <taxon>Lachnospiraceae</taxon>
        <taxon>Enterocloster</taxon>
    </lineage>
</organism>
<name>G5HND2_9FIRM</name>
<dbReference type="GO" id="GO:0015293">
    <property type="term" value="F:symporter activity"/>
    <property type="evidence" value="ECO:0007669"/>
    <property type="project" value="InterPro"/>
</dbReference>
<evidence type="ECO:0008006" key="8">
    <source>
        <dbReference type="Google" id="ProtNLM"/>
    </source>
</evidence>
<accession>G5HND2</accession>
<dbReference type="HOGENOM" id="CLU_2218469_0_0_9"/>
<dbReference type="Proteomes" id="UP000003763">
    <property type="component" value="Unassembled WGS sequence"/>
</dbReference>
<protein>
    <recommendedName>
        <fullName evidence="8">Sodium:dicarboxylate symporter family protein</fullName>
    </recommendedName>
</protein>
<dbReference type="Gene3D" id="1.10.3860.10">
    <property type="entry name" value="Sodium:dicarboxylate symporter"/>
    <property type="match status" value="1"/>
</dbReference>
<evidence type="ECO:0000256" key="3">
    <source>
        <dbReference type="ARBA" id="ARBA00022692"/>
    </source>
</evidence>
<dbReference type="SUPFAM" id="SSF118215">
    <property type="entry name" value="Proton glutamate symport protein"/>
    <property type="match status" value="1"/>
</dbReference>
<dbReference type="RefSeq" id="WP_007866140.1">
    <property type="nucleotide sequence ID" value="NZ_JH376426.1"/>
</dbReference>
<evidence type="ECO:0000313" key="6">
    <source>
        <dbReference type="EMBL" id="EHE96975.1"/>
    </source>
</evidence>
<dbReference type="Pfam" id="PF00375">
    <property type="entry name" value="SDF"/>
    <property type="match status" value="1"/>
</dbReference>
<reference evidence="6 7" key="1">
    <citation type="submission" date="2011-08" db="EMBL/GenBank/DDBJ databases">
        <title>The Genome Sequence of Clostridium citroniae WAL-17108.</title>
        <authorList>
            <consortium name="The Broad Institute Genome Sequencing Platform"/>
            <person name="Earl A."/>
            <person name="Ward D."/>
            <person name="Feldgarden M."/>
            <person name="Gevers D."/>
            <person name="Finegold S.M."/>
            <person name="Summanen P.H."/>
            <person name="Molitoris D.R."/>
            <person name="Vaisanen M.L."/>
            <person name="Daigneault M."/>
            <person name="Allen-Vercoe E."/>
            <person name="Young S.K."/>
            <person name="Zeng Q."/>
            <person name="Gargeya S."/>
            <person name="Fitzgerald M."/>
            <person name="Haas B."/>
            <person name="Abouelleil A."/>
            <person name="Alvarado L."/>
            <person name="Arachchi H.M."/>
            <person name="Berlin A."/>
            <person name="Brown A."/>
            <person name="Chapman S.B."/>
            <person name="Chen Z."/>
            <person name="Dunbar C."/>
            <person name="Freedman E."/>
            <person name="Gearin G."/>
            <person name="Gellesch M."/>
            <person name="Goldberg J."/>
            <person name="Griggs A."/>
            <person name="Gujja S."/>
            <person name="Heiman D."/>
            <person name="Howarth C."/>
            <person name="Larson L."/>
            <person name="Lui A."/>
            <person name="MacDonald P.J.P."/>
            <person name="Montmayeur A."/>
            <person name="Murphy C."/>
            <person name="Neiman D."/>
            <person name="Pearson M."/>
            <person name="Priest M."/>
            <person name="Roberts A."/>
            <person name="Saif S."/>
            <person name="Shea T."/>
            <person name="Shenoy N."/>
            <person name="Sisk P."/>
            <person name="Stolte C."/>
            <person name="Sykes S."/>
            <person name="Wortman J."/>
            <person name="Nusbaum C."/>
            <person name="Birren B."/>
        </authorList>
    </citation>
    <scope>NUCLEOTIDE SEQUENCE [LARGE SCALE GENOMIC DNA]</scope>
    <source>
        <strain evidence="6 7">WAL-17108</strain>
    </source>
</reference>
<dbReference type="InterPro" id="IPR001991">
    <property type="entry name" value="Na-dicarboxylate_symporter"/>
</dbReference>
<evidence type="ECO:0000256" key="5">
    <source>
        <dbReference type="ARBA" id="ARBA00023136"/>
    </source>
</evidence>
<keyword evidence="5" id="KW-0472">Membrane</keyword>
<evidence type="ECO:0000313" key="7">
    <source>
        <dbReference type="Proteomes" id="UP000003763"/>
    </source>
</evidence>
<dbReference type="AlphaFoldDB" id="G5HND2"/>
<sequence length="106" mass="11382">MLYSFDLSIGRIAQFTFLRIILSIGSAGVKGSGIISSTVLLEMLGLPLGFIPIPAAIRPVNDPAHTLLDNVSDLVGTALVARPLGEMDEDVFYDRNPPLNTLKTKT</sequence>
<dbReference type="InterPro" id="IPR036458">
    <property type="entry name" value="Na:dicarbo_symporter_sf"/>
</dbReference>
<comment type="subcellular location">
    <subcellularLocation>
        <location evidence="1">Membrane</location>
        <topology evidence="1">Multi-pass membrane protein</topology>
    </subcellularLocation>
</comment>